<evidence type="ECO:0000313" key="2">
    <source>
        <dbReference type="Proteomes" id="UP000007800"/>
    </source>
</evidence>
<dbReference type="Proteomes" id="UP000007800">
    <property type="component" value="Unassembled WGS sequence"/>
</dbReference>
<dbReference type="InParanoid" id="C5LTG6"/>
<evidence type="ECO:0000313" key="1">
    <source>
        <dbReference type="EMBL" id="EEQ99957.1"/>
    </source>
</evidence>
<dbReference type="OrthoDB" id="427018at2759"/>
<accession>C5LTG6</accession>
<dbReference type="EMBL" id="GG685296">
    <property type="protein sequence ID" value="EEQ99957.1"/>
    <property type="molecule type" value="Genomic_DNA"/>
</dbReference>
<dbReference type="AlphaFoldDB" id="C5LTG6"/>
<sequence>MAGVTAYGYSLYPHNHGHLLYDGLYPLYVSLIRFGYGTTPFNIVLRLDDGPGGQRYLIDELAPIFGGGQYSRLKELRSSVYRFEKLVVGSRRMAHRSFKTDATLPGSYTFENALYLFSARLLRQYKLVTPHLSDRLERAKECRGVIIDNKRFTEGDRVMFERIALNSPKTLNCTISFIRWEQYSFREQLKVFSQSDIYVSSVGTGMTRAHLLRPGGVVINLGEFMTMGDPERLLSVYQDVQFSVGAAYLNVLYYPRKLWNVFGRLREEPVISLLQKAVAKVYGGSLLPRSIEDGYGPSSQPMVDYCRRRPDLCSEVDGQLNTGDNEEYNEWCDWCSWPDYFGLVPMWRRGEGCIYRGKRVKCHLDHDTFDEVANKDHMAFDAVCHRASQSKIDVLANKILLQRAAQLGVPVGELDAGVATEALLSIHPPDCPPQWPSAGSFCDCFDIRR</sequence>
<dbReference type="RefSeq" id="XP_002767240.1">
    <property type="nucleotide sequence ID" value="XM_002767194.1"/>
</dbReference>
<keyword evidence="2" id="KW-1185">Reference proteome</keyword>
<protein>
    <recommendedName>
        <fullName evidence="3">Glycosyltransferase</fullName>
    </recommendedName>
</protein>
<gene>
    <name evidence="1" type="ORF">Pmar_PMAR022743</name>
</gene>
<proteinExistence type="predicted"/>
<evidence type="ECO:0008006" key="3">
    <source>
        <dbReference type="Google" id="ProtNLM"/>
    </source>
</evidence>
<reference evidence="1 2" key="1">
    <citation type="submission" date="2008-07" db="EMBL/GenBank/DDBJ databases">
        <authorList>
            <person name="El-Sayed N."/>
            <person name="Caler E."/>
            <person name="Inman J."/>
            <person name="Amedeo P."/>
            <person name="Hass B."/>
            <person name="Wortman J."/>
        </authorList>
    </citation>
    <scope>NUCLEOTIDE SEQUENCE [LARGE SCALE GENOMIC DNA]</scope>
    <source>
        <strain evidence="2">ATCC 50983 / TXsc</strain>
    </source>
</reference>
<organism evidence="2">
    <name type="scientific">Perkinsus marinus (strain ATCC 50983 / TXsc)</name>
    <dbReference type="NCBI Taxonomy" id="423536"/>
    <lineage>
        <taxon>Eukaryota</taxon>
        <taxon>Sar</taxon>
        <taxon>Alveolata</taxon>
        <taxon>Perkinsozoa</taxon>
        <taxon>Perkinsea</taxon>
        <taxon>Perkinsida</taxon>
        <taxon>Perkinsidae</taxon>
        <taxon>Perkinsus</taxon>
    </lineage>
</organism>
<name>C5LTG6_PERM5</name>
<dbReference type="GeneID" id="9049648"/>